<dbReference type="InterPro" id="IPR006015">
    <property type="entry name" value="Universal_stress_UspA"/>
</dbReference>
<protein>
    <recommendedName>
        <fullName evidence="1">UspA domain-containing protein</fullName>
    </recommendedName>
</protein>
<dbReference type="SUPFAM" id="SSF52402">
    <property type="entry name" value="Adenine nucleotide alpha hydrolases-like"/>
    <property type="match status" value="1"/>
</dbReference>
<dbReference type="PANTHER" id="PTHR46989">
    <property type="entry name" value="USP DOMAIN-CONTAINING PROTEIN"/>
    <property type="match status" value="1"/>
</dbReference>
<dbReference type="EMBL" id="JBJQND010000015">
    <property type="protein sequence ID" value="KAL3853728.1"/>
    <property type="molecule type" value="Genomic_DNA"/>
</dbReference>
<evidence type="ECO:0000313" key="3">
    <source>
        <dbReference type="Proteomes" id="UP001634394"/>
    </source>
</evidence>
<dbReference type="InterPro" id="IPR014729">
    <property type="entry name" value="Rossmann-like_a/b/a_fold"/>
</dbReference>
<evidence type="ECO:0000259" key="1">
    <source>
        <dbReference type="Pfam" id="PF00582"/>
    </source>
</evidence>
<sequence length="150" mass="16439">MAGSERKILIAVDGSEQAMRAFDWYYENIYKPGDYCMALYVTQLTLRRGSGILTDPDAIVKDLKQTKQAGDTIMSSFAEKIREKGIKGNADTVACGDSSPGEKIVKTAEFNKANIIVMGTRGLGKIRRTILGSVSSYVLHHAHCPVIIIK</sequence>
<dbReference type="PANTHER" id="PTHR46989:SF3">
    <property type="entry name" value="USPA DOMAIN-CONTAINING PROTEIN"/>
    <property type="match status" value="1"/>
</dbReference>
<dbReference type="CDD" id="cd23659">
    <property type="entry name" value="USP_At3g01520-like"/>
    <property type="match status" value="1"/>
</dbReference>
<gene>
    <name evidence="2" type="ORF">ACJMK2_017245</name>
</gene>
<keyword evidence="3" id="KW-1185">Reference proteome</keyword>
<reference evidence="2 3" key="1">
    <citation type="submission" date="2024-11" db="EMBL/GenBank/DDBJ databases">
        <title>Chromosome-level genome assembly of the freshwater bivalve Anodonta woodiana.</title>
        <authorList>
            <person name="Chen X."/>
        </authorList>
    </citation>
    <scope>NUCLEOTIDE SEQUENCE [LARGE SCALE GENOMIC DNA]</scope>
    <source>
        <strain evidence="2">MN2024</strain>
        <tissue evidence="2">Gills</tissue>
    </source>
</reference>
<organism evidence="2 3">
    <name type="scientific">Sinanodonta woodiana</name>
    <name type="common">Chinese pond mussel</name>
    <name type="synonym">Anodonta woodiana</name>
    <dbReference type="NCBI Taxonomy" id="1069815"/>
    <lineage>
        <taxon>Eukaryota</taxon>
        <taxon>Metazoa</taxon>
        <taxon>Spiralia</taxon>
        <taxon>Lophotrochozoa</taxon>
        <taxon>Mollusca</taxon>
        <taxon>Bivalvia</taxon>
        <taxon>Autobranchia</taxon>
        <taxon>Heteroconchia</taxon>
        <taxon>Palaeoheterodonta</taxon>
        <taxon>Unionida</taxon>
        <taxon>Unionoidea</taxon>
        <taxon>Unionidae</taxon>
        <taxon>Unioninae</taxon>
        <taxon>Sinanodonta</taxon>
    </lineage>
</organism>
<dbReference type="InterPro" id="IPR006016">
    <property type="entry name" value="UspA"/>
</dbReference>
<name>A0ABD3UZM6_SINWO</name>
<dbReference type="Proteomes" id="UP001634394">
    <property type="component" value="Unassembled WGS sequence"/>
</dbReference>
<proteinExistence type="predicted"/>
<dbReference type="AlphaFoldDB" id="A0ABD3UZM6"/>
<dbReference type="Pfam" id="PF00582">
    <property type="entry name" value="Usp"/>
    <property type="match status" value="1"/>
</dbReference>
<feature type="domain" description="UspA" evidence="1">
    <location>
        <begin position="6"/>
        <end position="150"/>
    </location>
</feature>
<dbReference type="PRINTS" id="PR01438">
    <property type="entry name" value="UNVRSLSTRESS"/>
</dbReference>
<comment type="caution">
    <text evidence="2">The sequence shown here is derived from an EMBL/GenBank/DDBJ whole genome shotgun (WGS) entry which is preliminary data.</text>
</comment>
<dbReference type="Gene3D" id="3.40.50.620">
    <property type="entry name" value="HUPs"/>
    <property type="match status" value="1"/>
</dbReference>
<evidence type="ECO:0000313" key="2">
    <source>
        <dbReference type="EMBL" id="KAL3853728.1"/>
    </source>
</evidence>
<accession>A0ABD3UZM6</accession>